<accession>A0A0F9CNK9</accession>
<evidence type="ECO:0000313" key="1">
    <source>
        <dbReference type="EMBL" id="KKL28017.1"/>
    </source>
</evidence>
<protein>
    <submittedName>
        <fullName evidence="1">Uncharacterized protein</fullName>
    </submittedName>
</protein>
<proteinExistence type="predicted"/>
<gene>
    <name evidence="1" type="ORF">LCGC14_2379340</name>
</gene>
<comment type="caution">
    <text evidence="1">The sequence shown here is derived from an EMBL/GenBank/DDBJ whole genome shotgun (WGS) entry which is preliminary data.</text>
</comment>
<reference evidence="1" key="1">
    <citation type="journal article" date="2015" name="Nature">
        <title>Complex archaea that bridge the gap between prokaryotes and eukaryotes.</title>
        <authorList>
            <person name="Spang A."/>
            <person name="Saw J.H."/>
            <person name="Jorgensen S.L."/>
            <person name="Zaremba-Niedzwiedzka K."/>
            <person name="Martijn J."/>
            <person name="Lind A.E."/>
            <person name="van Eijk R."/>
            <person name="Schleper C."/>
            <person name="Guy L."/>
            <person name="Ettema T.J."/>
        </authorList>
    </citation>
    <scope>NUCLEOTIDE SEQUENCE</scope>
</reference>
<feature type="non-terminal residue" evidence="1">
    <location>
        <position position="290"/>
    </location>
</feature>
<dbReference type="AlphaFoldDB" id="A0A0F9CNK9"/>
<dbReference type="EMBL" id="LAZR01035248">
    <property type="protein sequence ID" value="KKL28017.1"/>
    <property type="molecule type" value="Genomic_DNA"/>
</dbReference>
<name>A0A0F9CNK9_9ZZZZ</name>
<sequence>MHDYDLTRKGWFETALQFADVIGHVSNYPYAYLYGMFLALSGHTIGRSAFIRYATPIYPNHFICLVGDSGIHHKSTAINLGLDVWGDMADEYQPIRSLTTSQGLLLAMSKQEGHTIVVLDELASMLSKKRQDFAADLMSRIVELYGCPRVAGNYTRNDPIEVKEPFLSFISASTTEWLRASVTNQDLMAGFGNRMTFILGDPRGDRPWPLLPSWEPFDWERLSSFKGEIRLDDDARALWNEDYLAFQAFQVKSSPFLRVMSERIPEKILKACIVICAWEGTDIVDAEILE</sequence>
<organism evidence="1">
    <name type="scientific">marine sediment metagenome</name>
    <dbReference type="NCBI Taxonomy" id="412755"/>
    <lineage>
        <taxon>unclassified sequences</taxon>
        <taxon>metagenomes</taxon>
        <taxon>ecological metagenomes</taxon>
    </lineage>
</organism>